<evidence type="ECO:0000313" key="9">
    <source>
        <dbReference type="Proteomes" id="UP001147760"/>
    </source>
</evidence>
<dbReference type="Gene3D" id="1.20.1720.10">
    <property type="entry name" value="Multidrug resistance protein D"/>
    <property type="match status" value="1"/>
</dbReference>
<keyword evidence="4 6" id="KW-0472">Membrane</keyword>
<evidence type="ECO:0000256" key="2">
    <source>
        <dbReference type="ARBA" id="ARBA00022692"/>
    </source>
</evidence>
<feature type="compositionally biased region" description="Polar residues" evidence="5">
    <location>
        <begin position="7"/>
        <end position="24"/>
    </location>
</feature>
<reference evidence="8" key="1">
    <citation type="submission" date="2022-12" db="EMBL/GenBank/DDBJ databases">
        <authorList>
            <person name="Petersen C."/>
        </authorList>
    </citation>
    <scope>NUCLEOTIDE SEQUENCE</scope>
    <source>
        <strain evidence="8">IBT 17660</strain>
    </source>
</reference>
<sequence>MDKENCQLHNNNTPDGSSSERTSNYETEISYPEGWRLYLTMISLLTGLYLVNLEVIIVSTSLISITDDLDGFKQTSWVVTAFLTCYTAFMSTWTKLSNIIGRKKAIIAANVVFLAFSLGCGLSQMMNQLIICRALQGAGGAGVYSLTILCTYEMVPKPKVPKYGAMVAVVIALASLTGPVFGGLVAENSAWSLDVATLNAINIWNRATAVNILFATKPLVI</sequence>
<dbReference type="GO" id="GO:0022857">
    <property type="term" value="F:transmembrane transporter activity"/>
    <property type="evidence" value="ECO:0007669"/>
    <property type="project" value="InterPro"/>
</dbReference>
<evidence type="ECO:0000259" key="7">
    <source>
        <dbReference type="PROSITE" id="PS50850"/>
    </source>
</evidence>
<dbReference type="GO" id="GO:0005886">
    <property type="term" value="C:plasma membrane"/>
    <property type="evidence" value="ECO:0007669"/>
    <property type="project" value="TreeGrafter"/>
</dbReference>
<dbReference type="Proteomes" id="UP001147760">
    <property type="component" value="Unassembled WGS sequence"/>
</dbReference>
<dbReference type="SUPFAM" id="SSF103473">
    <property type="entry name" value="MFS general substrate transporter"/>
    <property type="match status" value="1"/>
</dbReference>
<keyword evidence="3 6" id="KW-1133">Transmembrane helix</keyword>
<comment type="subcellular location">
    <subcellularLocation>
        <location evidence="1">Membrane</location>
        <topology evidence="1">Multi-pass membrane protein</topology>
    </subcellularLocation>
</comment>
<proteinExistence type="predicted"/>
<keyword evidence="2 6" id="KW-0812">Transmembrane</keyword>
<feature type="transmembrane region" description="Helical" evidence="6">
    <location>
        <begin position="75"/>
        <end position="93"/>
    </location>
</feature>
<dbReference type="PANTHER" id="PTHR23501">
    <property type="entry name" value="MAJOR FACILITATOR SUPERFAMILY"/>
    <property type="match status" value="1"/>
</dbReference>
<keyword evidence="9" id="KW-1185">Reference proteome</keyword>
<dbReference type="EMBL" id="JAPWDO010000007">
    <property type="protein sequence ID" value="KAJ5462283.1"/>
    <property type="molecule type" value="Genomic_DNA"/>
</dbReference>
<evidence type="ECO:0000256" key="1">
    <source>
        <dbReference type="ARBA" id="ARBA00004141"/>
    </source>
</evidence>
<name>A0A9W9WHH7_9EURO</name>
<dbReference type="PANTHER" id="PTHR23501:SF43">
    <property type="entry name" value="MULTIDRUG TRANSPORTER, PUTATIVE (AFU_ORTHOLOGUE AFUA_6G03040)-RELATED"/>
    <property type="match status" value="1"/>
</dbReference>
<dbReference type="PROSITE" id="PS50850">
    <property type="entry name" value="MFS"/>
    <property type="match status" value="1"/>
</dbReference>
<evidence type="ECO:0000313" key="8">
    <source>
        <dbReference type="EMBL" id="KAJ5462283.1"/>
    </source>
</evidence>
<feature type="transmembrane region" description="Helical" evidence="6">
    <location>
        <begin position="130"/>
        <end position="152"/>
    </location>
</feature>
<accession>A0A9W9WHH7</accession>
<evidence type="ECO:0000256" key="5">
    <source>
        <dbReference type="SAM" id="MobiDB-lite"/>
    </source>
</evidence>
<feature type="transmembrane region" description="Helical" evidence="6">
    <location>
        <begin position="37"/>
        <end position="63"/>
    </location>
</feature>
<dbReference type="OrthoDB" id="440553at2759"/>
<dbReference type="InterPro" id="IPR011701">
    <property type="entry name" value="MFS"/>
</dbReference>
<organism evidence="8 9">
    <name type="scientific">Penicillium desertorum</name>
    <dbReference type="NCBI Taxonomy" id="1303715"/>
    <lineage>
        <taxon>Eukaryota</taxon>
        <taxon>Fungi</taxon>
        <taxon>Dikarya</taxon>
        <taxon>Ascomycota</taxon>
        <taxon>Pezizomycotina</taxon>
        <taxon>Eurotiomycetes</taxon>
        <taxon>Eurotiomycetidae</taxon>
        <taxon>Eurotiales</taxon>
        <taxon>Aspergillaceae</taxon>
        <taxon>Penicillium</taxon>
    </lineage>
</organism>
<reference evidence="8" key="2">
    <citation type="journal article" date="2023" name="IMA Fungus">
        <title>Comparative genomic study of the Penicillium genus elucidates a diverse pangenome and 15 lateral gene transfer events.</title>
        <authorList>
            <person name="Petersen C."/>
            <person name="Sorensen T."/>
            <person name="Nielsen M.R."/>
            <person name="Sondergaard T.E."/>
            <person name="Sorensen J.L."/>
            <person name="Fitzpatrick D.A."/>
            <person name="Frisvad J.C."/>
            <person name="Nielsen K.L."/>
        </authorList>
    </citation>
    <scope>NUCLEOTIDE SEQUENCE</scope>
    <source>
        <strain evidence="8">IBT 17660</strain>
    </source>
</reference>
<dbReference type="Pfam" id="PF07690">
    <property type="entry name" value="MFS_1"/>
    <property type="match status" value="1"/>
</dbReference>
<feature type="region of interest" description="Disordered" evidence="5">
    <location>
        <begin position="1"/>
        <end position="24"/>
    </location>
</feature>
<evidence type="ECO:0000256" key="3">
    <source>
        <dbReference type="ARBA" id="ARBA00022989"/>
    </source>
</evidence>
<comment type="caution">
    <text evidence="8">The sequence shown here is derived from an EMBL/GenBank/DDBJ whole genome shotgun (WGS) entry which is preliminary data.</text>
</comment>
<evidence type="ECO:0000256" key="4">
    <source>
        <dbReference type="ARBA" id="ARBA00023136"/>
    </source>
</evidence>
<dbReference type="InterPro" id="IPR020846">
    <property type="entry name" value="MFS_dom"/>
</dbReference>
<gene>
    <name evidence="8" type="ORF">N7530_010488</name>
</gene>
<feature type="transmembrane region" description="Helical" evidence="6">
    <location>
        <begin position="105"/>
        <end position="124"/>
    </location>
</feature>
<feature type="domain" description="Major facilitator superfamily (MFS) profile" evidence="7">
    <location>
        <begin position="40"/>
        <end position="221"/>
    </location>
</feature>
<feature type="transmembrane region" description="Helical" evidence="6">
    <location>
        <begin position="164"/>
        <end position="186"/>
    </location>
</feature>
<dbReference type="AlphaFoldDB" id="A0A9W9WHH7"/>
<protein>
    <recommendedName>
        <fullName evidence="7">Major facilitator superfamily (MFS) profile domain-containing protein</fullName>
    </recommendedName>
</protein>
<dbReference type="InterPro" id="IPR036259">
    <property type="entry name" value="MFS_trans_sf"/>
</dbReference>
<evidence type="ECO:0000256" key="6">
    <source>
        <dbReference type="SAM" id="Phobius"/>
    </source>
</evidence>